<accession>A0ABP0WJP5</accession>
<evidence type="ECO:0000313" key="3">
    <source>
        <dbReference type="Proteomes" id="UP001497444"/>
    </source>
</evidence>
<evidence type="ECO:0000256" key="1">
    <source>
        <dbReference type="SAM" id="MobiDB-lite"/>
    </source>
</evidence>
<feature type="region of interest" description="Disordered" evidence="1">
    <location>
        <begin position="193"/>
        <end position="217"/>
    </location>
</feature>
<proteinExistence type="predicted"/>
<gene>
    <name evidence="2" type="ORF">CSSPJE1EN1_LOCUS11173</name>
</gene>
<name>A0ABP0WJP5_9BRYO</name>
<dbReference type="EMBL" id="OZ020113">
    <property type="protein sequence ID" value="CAK9265695.1"/>
    <property type="molecule type" value="Genomic_DNA"/>
</dbReference>
<protein>
    <submittedName>
        <fullName evidence="2">Uncharacterized protein</fullName>
    </submittedName>
</protein>
<evidence type="ECO:0000313" key="2">
    <source>
        <dbReference type="EMBL" id="CAK9265695.1"/>
    </source>
</evidence>
<dbReference type="Proteomes" id="UP001497444">
    <property type="component" value="Chromosome 18"/>
</dbReference>
<feature type="compositionally biased region" description="Low complexity" evidence="1">
    <location>
        <begin position="201"/>
        <end position="213"/>
    </location>
</feature>
<organism evidence="2 3">
    <name type="scientific">Sphagnum jensenii</name>
    <dbReference type="NCBI Taxonomy" id="128206"/>
    <lineage>
        <taxon>Eukaryota</taxon>
        <taxon>Viridiplantae</taxon>
        <taxon>Streptophyta</taxon>
        <taxon>Embryophyta</taxon>
        <taxon>Bryophyta</taxon>
        <taxon>Sphagnophytina</taxon>
        <taxon>Sphagnopsida</taxon>
        <taxon>Sphagnales</taxon>
        <taxon>Sphagnaceae</taxon>
        <taxon>Sphagnum</taxon>
    </lineage>
</organism>
<sequence>MGVDREEELQGSEGGFDVLMRRDVGLSDFFGEDKENLCVFVDYAAESLHQRSPLPVGYPRSPLQDITDVLSSMNQSAEVDECGGYRNHKQRGNQKKTALQQQQLCCLPIGDSEGASSQMGHSEQSTVMESLEAAGPSGWIDAPQLPRLLCSKVPEKSKETSLCKLVTKQKGPERGLDTGLVAATLHQTRRIVARRPSSTVDSSCDEPSSPSSQRSKRRKALAKLIPGQKVPRFQSTASSGLFNHPSKTPVVWIMKQNVYA</sequence>
<keyword evidence="3" id="KW-1185">Reference proteome</keyword>
<reference evidence="2" key="1">
    <citation type="submission" date="2024-02" db="EMBL/GenBank/DDBJ databases">
        <authorList>
            <consortium name="ELIXIR-Norway"/>
            <consortium name="Elixir Norway"/>
        </authorList>
    </citation>
    <scope>NUCLEOTIDE SEQUENCE</scope>
</reference>